<protein>
    <submittedName>
        <fullName evidence="4">T9SS type A sorting domain-containing protein</fullName>
    </submittedName>
</protein>
<accession>A0ABS3T2T8</accession>
<dbReference type="Pfam" id="PF18962">
    <property type="entry name" value="Por_Secre_tail"/>
    <property type="match status" value="1"/>
</dbReference>
<evidence type="ECO:0000313" key="5">
    <source>
        <dbReference type="Proteomes" id="UP000676776"/>
    </source>
</evidence>
<name>A0ABS3T2T8_9FLAO</name>
<evidence type="ECO:0000313" key="4">
    <source>
        <dbReference type="EMBL" id="MBO3117058.1"/>
    </source>
</evidence>
<dbReference type="EMBL" id="JAGEVF010000007">
    <property type="protein sequence ID" value="MBO3117058.1"/>
    <property type="molecule type" value="Genomic_DNA"/>
</dbReference>
<keyword evidence="5" id="KW-1185">Reference proteome</keyword>
<dbReference type="Proteomes" id="UP000676776">
    <property type="component" value="Unassembled WGS sequence"/>
</dbReference>
<organism evidence="4 5">
    <name type="scientific">Winogradskyella pelagia</name>
    <dbReference type="NCBI Taxonomy" id="2819984"/>
    <lineage>
        <taxon>Bacteria</taxon>
        <taxon>Pseudomonadati</taxon>
        <taxon>Bacteroidota</taxon>
        <taxon>Flavobacteriia</taxon>
        <taxon>Flavobacteriales</taxon>
        <taxon>Flavobacteriaceae</taxon>
        <taxon>Winogradskyella</taxon>
    </lineage>
</organism>
<keyword evidence="1 2" id="KW-0732">Signal</keyword>
<sequence>MKKITFLFLAFIAFNFNYAQNTCATAVVVGPGTTTVGTIDGDLPNPDCAPNAGLDPRDFGEWYIYTPTSDVVVNITSDLPANAGGDTRLHIYTGTCGALTCFEGADDVSNTNFLTDLTFVASAGTPYYIAWDDQWSSAGFDFLLTESTFDCGVYGLPYNELYDNNIQFLGCFTVEDADANGFDWITQQDLDLDGDTIPETFATNSMGGATGLNVNDWMFSPGLSLTGGTEYELRSAYNIISGTATGSLEAFIVDAPSSTANVVATLFSNINFTTQGDFATLEINAYQEVDTFTPTASGTYYIAYRSFGLSGGGFILLFDSILESTLSINDFNIESFSHHYNKNEQTLNLDSPELAFDGIEIFSLLGQNVLTRDLSRSAEEINVSNLVDGIYLTKVTINGSVETFKFIKN</sequence>
<proteinExistence type="predicted"/>
<dbReference type="InterPro" id="IPR026444">
    <property type="entry name" value="Secre_tail"/>
</dbReference>
<dbReference type="NCBIfam" id="TIGR04183">
    <property type="entry name" value="Por_Secre_tail"/>
    <property type="match status" value="1"/>
</dbReference>
<feature type="domain" description="Secretion system C-terminal sorting" evidence="3">
    <location>
        <begin position="331"/>
        <end position="406"/>
    </location>
</feature>
<feature type="signal peptide" evidence="2">
    <location>
        <begin position="1"/>
        <end position="19"/>
    </location>
</feature>
<evidence type="ECO:0000256" key="2">
    <source>
        <dbReference type="SAM" id="SignalP"/>
    </source>
</evidence>
<evidence type="ECO:0000259" key="3">
    <source>
        <dbReference type="Pfam" id="PF18962"/>
    </source>
</evidence>
<dbReference type="RefSeq" id="WP_208154419.1">
    <property type="nucleotide sequence ID" value="NZ_JAGEVF010000007.1"/>
</dbReference>
<comment type="caution">
    <text evidence="4">The sequence shown here is derived from an EMBL/GenBank/DDBJ whole genome shotgun (WGS) entry which is preliminary data.</text>
</comment>
<evidence type="ECO:0000256" key="1">
    <source>
        <dbReference type="ARBA" id="ARBA00022729"/>
    </source>
</evidence>
<dbReference type="Gene3D" id="2.60.120.200">
    <property type="match status" value="1"/>
</dbReference>
<reference evidence="4 5" key="1">
    <citation type="submission" date="2021-03" db="EMBL/GenBank/DDBJ databases">
        <title>Winogradskyella sp. nov., isolated from costal sediment.</title>
        <authorList>
            <person name="Gao C."/>
        </authorList>
    </citation>
    <scope>NUCLEOTIDE SEQUENCE [LARGE SCALE GENOMIC DNA]</scope>
    <source>
        <strain evidence="4 5">DF17</strain>
    </source>
</reference>
<gene>
    <name evidence="4" type="ORF">J4050_09880</name>
</gene>
<feature type="chain" id="PRO_5047290340" evidence="2">
    <location>
        <begin position="20"/>
        <end position="409"/>
    </location>
</feature>